<dbReference type="AlphaFoldDB" id="A0A9P8YF30"/>
<dbReference type="SUPFAM" id="SSF52743">
    <property type="entry name" value="Subtilisin-like"/>
    <property type="match status" value="1"/>
</dbReference>
<dbReference type="InterPro" id="IPR010435">
    <property type="entry name" value="C5a/SBT2-like_Fn3"/>
</dbReference>
<dbReference type="InterPro" id="IPR023828">
    <property type="entry name" value="Peptidase_S8_Ser-AS"/>
</dbReference>
<dbReference type="GO" id="GO:0004252">
    <property type="term" value="F:serine-type endopeptidase activity"/>
    <property type="evidence" value="ECO:0007669"/>
    <property type="project" value="UniProtKB-UniRule"/>
</dbReference>
<organism evidence="11 12">
    <name type="scientific">Microdochium trichocladiopsis</name>
    <dbReference type="NCBI Taxonomy" id="1682393"/>
    <lineage>
        <taxon>Eukaryota</taxon>
        <taxon>Fungi</taxon>
        <taxon>Dikarya</taxon>
        <taxon>Ascomycota</taxon>
        <taxon>Pezizomycotina</taxon>
        <taxon>Sordariomycetes</taxon>
        <taxon>Xylariomycetidae</taxon>
        <taxon>Xylariales</taxon>
        <taxon>Microdochiaceae</taxon>
        <taxon>Microdochium</taxon>
    </lineage>
</organism>
<dbReference type="PROSITE" id="PS00138">
    <property type="entry name" value="SUBTILASE_SER"/>
    <property type="match status" value="1"/>
</dbReference>
<feature type="active site" description="Charge relay system" evidence="6 7">
    <location>
        <position position="422"/>
    </location>
</feature>
<feature type="domain" description="C5a peptidase/Subtilisin-like protease SBT2-like Fn3-like" evidence="10">
    <location>
        <begin position="510"/>
        <end position="633"/>
    </location>
</feature>
<protein>
    <submittedName>
        <fullName evidence="11">Peptidase S8/S53 domain-containing protein</fullName>
    </submittedName>
</protein>
<keyword evidence="5 7" id="KW-0720">Serine protease</keyword>
<reference evidence="11" key="1">
    <citation type="journal article" date="2021" name="Nat. Commun.">
        <title>Genetic determinants of endophytism in the Arabidopsis root mycobiome.</title>
        <authorList>
            <person name="Mesny F."/>
            <person name="Miyauchi S."/>
            <person name="Thiergart T."/>
            <person name="Pickel B."/>
            <person name="Atanasova L."/>
            <person name="Karlsson M."/>
            <person name="Huettel B."/>
            <person name="Barry K.W."/>
            <person name="Haridas S."/>
            <person name="Chen C."/>
            <person name="Bauer D."/>
            <person name="Andreopoulos W."/>
            <person name="Pangilinan J."/>
            <person name="LaButti K."/>
            <person name="Riley R."/>
            <person name="Lipzen A."/>
            <person name="Clum A."/>
            <person name="Drula E."/>
            <person name="Henrissat B."/>
            <person name="Kohler A."/>
            <person name="Grigoriev I.V."/>
            <person name="Martin F.M."/>
            <person name="Hacquard S."/>
        </authorList>
    </citation>
    <scope>NUCLEOTIDE SEQUENCE</scope>
    <source>
        <strain evidence="11">MPI-CAGE-CH-0230</strain>
    </source>
</reference>
<dbReference type="Pfam" id="PF00082">
    <property type="entry name" value="Peptidase_S8"/>
    <property type="match status" value="1"/>
</dbReference>
<dbReference type="Gene3D" id="3.40.50.200">
    <property type="entry name" value="Peptidase S8/S53 domain"/>
    <property type="match status" value="2"/>
</dbReference>
<dbReference type="InterPro" id="IPR000209">
    <property type="entry name" value="Peptidase_S8/S53_dom"/>
</dbReference>
<dbReference type="PROSITE" id="PS00136">
    <property type="entry name" value="SUBTILASE_ASP"/>
    <property type="match status" value="1"/>
</dbReference>
<feature type="domain" description="Peptidase S8/S53" evidence="9">
    <location>
        <begin position="41"/>
        <end position="461"/>
    </location>
</feature>
<evidence type="ECO:0000256" key="6">
    <source>
        <dbReference type="PIRSR" id="PIRSR615500-1"/>
    </source>
</evidence>
<dbReference type="CDD" id="cd07489">
    <property type="entry name" value="Peptidases_S8_5"/>
    <property type="match status" value="1"/>
</dbReference>
<dbReference type="PROSITE" id="PS00137">
    <property type="entry name" value="SUBTILASE_HIS"/>
    <property type="match status" value="1"/>
</dbReference>
<evidence type="ECO:0000256" key="2">
    <source>
        <dbReference type="ARBA" id="ARBA00022670"/>
    </source>
</evidence>
<dbReference type="PANTHER" id="PTHR43806">
    <property type="entry name" value="PEPTIDASE S8"/>
    <property type="match status" value="1"/>
</dbReference>
<dbReference type="GeneID" id="70179126"/>
<feature type="active site" description="Charge relay system" evidence="6 7">
    <location>
        <position position="50"/>
    </location>
</feature>
<name>A0A9P8YF30_9PEZI</name>
<dbReference type="InterPro" id="IPR022398">
    <property type="entry name" value="Peptidase_S8_His-AS"/>
</dbReference>
<evidence type="ECO:0000256" key="3">
    <source>
        <dbReference type="ARBA" id="ARBA00022729"/>
    </source>
</evidence>
<proteinExistence type="inferred from homology"/>
<dbReference type="InterPro" id="IPR023827">
    <property type="entry name" value="Peptidase_S8_Asp-AS"/>
</dbReference>
<dbReference type="Proteomes" id="UP000756346">
    <property type="component" value="Unassembled WGS sequence"/>
</dbReference>
<feature type="active site" description="Charge relay system" evidence="6 7">
    <location>
        <position position="99"/>
    </location>
</feature>
<keyword evidence="12" id="KW-1185">Reference proteome</keyword>
<dbReference type="InterPro" id="IPR015500">
    <property type="entry name" value="Peptidase_S8_subtilisin-rel"/>
</dbReference>
<dbReference type="GO" id="GO:0006508">
    <property type="term" value="P:proteolysis"/>
    <property type="evidence" value="ECO:0007669"/>
    <property type="project" value="UniProtKB-KW"/>
</dbReference>
<dbReference type="RefSeq" id="XP_046015916.1">
    <property type="nucleotide sequence ID" value="XM_046149580.1"/>
</dbReference>
<dbReference type="InterPro" id="IPR050131">
    <property type="entry name" value="Peptidase_S8_subtilisin-like"/>
</dbReference>
<keyword evidence="4 7" id="KW-0378">Hydrolase</keyword>
<evidence type="ECO:0000259" key="9">
    <source>
        <dbReference type="Pfam" id="PF00082"/>
    </source>
</evidence>
<evidence type="ECO:0000256" key="7">
    <source>
        <dbReference type="PROSITE-ProRule" id="PRU01240"/>
    </source>
</evidence>
<accession>A0A9P8YF30</accession>
<dbReference type="EMBL" id="JAGTJQ010000003">
    <property type="protein sequence ID" value="KAH7035823.1"/>
    <property type="molecule type" value="Genomic_DNA"/>
</dbReference>
<dbReference type="InterPro" id="IPR036852">
    <property type="entry name" value="Peptidase_S8/S53_dom_sf"/>
</dbReference>
<dbReference type="Pfam" id="PF06280">
    <property type="entry name" value="fn3_5"/>
    <property type="match status" value="1"/>
</dbReference>
<dbReference type="PANTHER" id="PTHR43806:SF66">
    <property type="entry name" value="SERIN ENDOPEPTIDASE"/>
    <property type="match status" value="1"/>
</dbReference>
<comment type="caution">
    <text evidence="11">The sequence shown here is derived from an EMBL/GenBank/DDBJ whole genome shotgun (WGS) entry which is preliminary data.</text>
</comment>
<dbReference type="PROSITE" id="PS51892">
    <property type="entry name" value="SUBTILASE"/>
    <property type="match status" value="1"/>
</dbReference>
<evidence type="ECO:0000256" key="8">
    <source>
        <dbReference type="RuleBase" id="RU003355"/>
    </source>
</evidence>
<evidence type="ECO:0000313" key="11">
    <source>
        <dbReference type="EMBL" id="KAH7035823.1"/>
    </source>
</evidence>
<evidence type="ECO:0000256" key="5">
    <source>
        <dbReference type="ARBA" id="ARBA00022825"/>
    </source>
</evidence>
<dbReference type="InterPro" id="IPR034187">
    <property type="entry name" value="Peptidases_S8_5"/>
</dbReference>
<dbReference type="PRINTS" id="PR00723">
    <property type="entry name" value="SUBTILISIN"/>
</dbReference>
<keyword evidence="3" id="KW-0732">Signal</keyword>
<comment type="similarity">
    <text evidence="1 7 8">Belongs to the peptidase S8 family.</text>
</comment>
<dbReference type="OrthoDB" id="10256524at2759"/>
<evidence type="ECO:0000256" key="4">
    <source>
        <dbReference type="ARBA" id="ARBA00022801"/>
    </source>
</evidence>
<sequence>MTLRIPEVREEAEFADDAAALNYTFHGITGVADLHAQGILGKGAVVAIVDSGVEWTHEALGGGIGEGFTVAGGYDLVGDGDWPTTAAEPDDLPNDQFGHGTHVAGIVAGKSKQFVGVAPEARILAYKVIGESGQSNEEMVIEGFLRAFDSGADIITASVGEKGGFTNNAWAVVASRMVDRGVFVTIAGGNDGEEGAFLMSNGAAGQHVMTVAASAPDVVPAYPFTAAFLSASSENKTEELGYSPAPGQNGPDLFPSSIAGWPVVPLSLDPGSGDACQPIATPPVLPSQSILLVRAGGCSLYQKRNNIAPLNATYVLLYQDGQSPFMAVPANSAGAPKIATIDAKAGEAIIHTIVEGGNVTVSFDQPSTRWVGMYDAASGRPAEFTQWGPNYDMELKPDIAAPGARVLSSYLGGGYKVLSGTSMATPYVAGVAALWVGQHGGRKSGNVDWAKQLAARIMSTAHPGHWVDGLSYDVVDEFLAPPVQMGAGNIHAGRLFAATTSLDFAGRKFALNDTANFQATHSVQLTNSGSAAETYTFSLEPAAAFDSWTPGTGDPTQPDFGKNTFKGYYDFKPQTLDPEAILPPPLTIAAGQTASAEFTFSPPTAGNASNIPLYGGRVVITATSTNQTFGIPYFGAAADIKSVVPGCFAYAAGMPSMVSGADGDGGTPISVKSNFTFDLARNLQDFPMLVVSSTYGAAEIRLDLYDAEMYPDMATDVDWEYPPVPGRRGYVGSATYWARSKESSYFDPSRDDENDVLPFPVLMLPRDMYKQYMWLGRLADGTKIQPGKYRMRVAALRPFGMRDVAADWDVWKAPVIEVLPLE</sequence>
<evidence type="ECO:0000256" key="1">
    <source>
        <dbReference type="ARBA" id="ARBA00011073"/>
    </source>
</evidence>
<dbReference type="GO" id="GO:0016020">
    <property type="term" value="C:membrane"/>
    <property type="evidence" value="ECO:0007669"/>
    <property type="project" value="InterPro"/>
</dbReference>
<evidence type="ECO:0000313" key="12">
    <source>
        <dbReference type="Proteomes" id="UP000756346"/>
    </source>
</evidence>
<evidence type="ECO:0000259" key="10">
    <source>
        <dbReference type="Pfam" id="PF06280"/>
    </source>
</evidence>
<gene>
    <name evidence="11" type="ORF">B0I36DRAFT_238073</name>
</gene>
<keyword evidence="2 7" id="KW-0645">Protease</keyword>